<proteinExistence type="predicted"/>
<feature type="chain" id="PRO_5042944966" description="Secreted protein" evidence="1">
    <location>
        <begin position="27"/>
        <end position="87"/>
    </location>
</feature>
<dbReference type="RefSeq" id="XP_064666119.1">
    <property type="nucleotide sequence ID" value="XM_064809603.1"/>
</dbReference>
<protein>
    <recommendedName>
        <fullName evidence="4">Secreted protein</fullName>
    </recommendedName>
</protein>
<dbReference type="EMBL" id="MU853362">
    <property type="protein sequence ID" value="KAK4108549.1"/>
    <property type="molecule type" value="Genomic_DNA"/>
</dbReference>
<reference evidence="2" key="1">
    <citation type="journal article" date="2023" name="Mol. Phylogenet. Evol.">
        <title>Genome-scale phylogeny and comparative genomics of the fungal order Sordariales.</title>
        <authorList>
            <person name="Hensen N."/>
            <person name="Bonometti L."/>
            <person name="Westerberg I."/>
            <person name="Brannstrom I.O."/>
            <person name="Guillou S."/>
            <person name="Cros-Aarteil S."/>
            <person name="Calhoun S."/>
            <person name="Haridas S."/>
            <person name="Kuo A."/>
            <person name="Mondo S."/>
            <person name="Pangilinan J."/>
            <person name="Riley R."/>
            <person name="LaButti K."/>
            <person name="Andreopoulos B."/>
            <person name="Lipzen A."/>
            <person name="Chen C."/>
            <person name="Yan M."/>
            <person name="Daum C."/>
            <person name="Ng V."/>
            <person name="Clum A."/>
            <person name="Steindorff A."/>
            <person name="Ohm R.A."/>
            <person name="Martin F."/>
            <person name="Silar P."/>
            <person name="Natvig D.O."/>
            <person name="Lalanne C."/>
            <person name="Gautier V."/>
            <person name="Ament-Velasquez S.L."/>
            <person name="Kruys A."/>
            <person name="Hutchinson M.I."/>
            <person name="Powell A.J."/>
            <person name="Barry K."/>
            <person name="Miller A.N."/>
            <person name="Grigoriev I.V."/>
            <person name="Debuchy R."/>
            <person name="Gladieux P."/>
            <person name="Hiltunen Thoren M."/>
            <person name="Johannesson H."/>
        </authorList>
    </citation>
    <scope>NUCLEOTIDE SEQUENCE</scope>
    <source>
        <strain evidence="2">CBS 508.74</strain>
    </source>
</reference>
<reference evidence="2" key="2">
    <citation type="submission" date="2023-05" db="EMBL/GenBank/DDBJ databases">
        <authorList>
            <consortium name="Lawrence Berkeley National Laboratory"/>
            <person name="Steindorff A."/>
            <person name="Hensen N."/>
            <person name="Bonometti L."/>
            <person name="Westerberg I."/>
            <person name="Brannstrom I.O."/>
            <person name="Guillou S."/>
            <person name="Cros-Aarteil S."/>
            <person name="Calhoun S."/>
            <person name="Haridas S."/>
            <person name="Kuo A."/>
            <person name="Mondo S."/>
            <person name="Pangilinan J."/>
            <person name="Riley R."/>
            <person name="Labutti K."/>
            <person name="Andreopoulos B."/>
            <person name="Lipzen A."/>
            <person name="Chen C."/>
            <person name="Yanf M."/>
            <person name="Daum C."/>
            <person name="Ng V."/>
            <person name="Clum A."/>
            <person name="Ohm R."/>
            <person name="Martin F."/>
            <person name="Silar P."/>
            <person name="Natvig D."/>
            <person name="Lalanne C."/>
            <person name="Gautier V."/>
            <person name="Ament-Velasquez S.L."/>
            <person name="Kruys A."/>
            <person name="Hutchinson M.I."/>
            <person name="Powell A.J."/>
            <person name="Barry K."/>
            <person name="Miller A.N."/>
            <person name="Grigoriev I.V."/>
            <person name="Debuchy R."/>
            <person name="Gladieux P."/>
            <person name="Thoren M.H."/>
            <person name="Johannesson H."/>
        </authorList>
    </citation>
    <scope>NUCLEOTIDE SEQUENCE</scope>
    <source>
        <strain evidence="2">CBS 508.74</strain>
    </source>
</reference>
<keyword evidence="3" id="KW-1185">Reference proteome</keyword>
<name>A0AAN6QE91_9PEZI</name>
<gene>
    <name evidence="2" type="ORF">N656DRAFT_423698</name>
</gene>
<feature type="signal peptide" evidence="1">
    <location>
        <begin position="1"/>
        <end position="26"/>
    </location>
</feature>
<organism evidence="2 3">
    <name type="scientific">Canariomyces notabilis</name>
    <dbReference type="NCBI Taxonomy" id="2074819"/>
    <lineage>
        <taxon>Eukaryota</taxon>
        <taxon>Fungi</taxon>
        <taxon>Dikarya</taxon>
        <taxon>Ascomycota</taxon>
        <taxon>Pezizomycotina</taxon>
        <taxon>Sordariomycetes</taxon>
        <taxon>Sordariomycetidae</taxon>
        <taxon>Sordariales</taxon>
        <taxon>Chaetomiaceae</taxon>
        <taxon>Canariomyces</taxon>
    </lineage>
</organism>
<dbReference type="Proteomes" id="UP001302812">
    <property type="component" value="Unassembled WGS sequence"/>
</dbReference>
<accession>A0AAN6QE91</accession>
<dbReference type="GeneID" id="89933727"/>
<keyword evidence="1" id="KW-0732">Signal</keyword>
<sequence>MIRGGIGSRICVIFGLFQILPNGSEGLQSDSAVRSARDRIPACILVLPRLGLRGGKARMSSYWIQHAGRTHKSPDSNAAVEISSTTS</sequence>
<evidence type="ECO:0000313" key="3">
    <source>
        <dbReference type="Proteomes" id="UP001302812"/>
    </source>
</evidence>
<dbReference type="AlphaFoldDB" id="A0AAN6QE91"/>
<evidence type="ECO:0000256" key="1">
    <source>
        <dbReference type="SAM" id="SignalP"/>
    </source>
</evidence>
<evidence type="ECO:0008006" key="4">
    <source>
        <dbReference type="Google" id="ProtNLM"/>
    </source>
</evidence>
<comment type="caution">
    <text evidence="2">The sequence shown here is derived from an EMBL/GenBank/DDBJ whole genome shotgun (WGS) entry which is preliminary data.</text>
</comment>
<evidence type="ECO:0000313" key="2">
    <source>
        <dbReference type="EMBL" id="KAK4108549.1"/>
    </source>
</evidence>